<dbReference type="AlphaFoldDB" id="A0A0E9QMM1"/>
<sequence length="66" mass="7188">MNVMLGVHLCRPQASVVISVPLPLPHQCPALELNMRGMMPCQTLVVLRLAKRWMSCKKGGSSPTSS</sequence>
<reference evidence="1" key="2">
    <citation type="journal article" date="2015" name="Fish Shellfish Immunol.">
        <title>Early steps in the European eel (Anguilla anguilla)-Vibrio vulnificus interaction in the gills: Role of the RtxA13 toxin.</title>
        <authorList>
            <person name="Callol A."/>
            <person name="Pajuelo D."/>
            <person name="Ebbesson L."/>
            <person name="Teles M."/>
            <person name="MacKenzie S."/>
            <person name="Amaro C."/>
        </authorList>
    </citation>
    <scope>NUCLEOTIDE SEQUENCE</scope>
</reference>
<accession>A0A0E9QMM1</accession>
<evidence type="ECO:0000313" key="1">
    <source>
        <dbReference type="EMBL" id="JAH17555.1"/>
    </source>
</evidence>
<reference evidence="1" key="1">
    <citation type="submission" date="2014-11" db="EMBL/GenBank/DDBJ databases">
        <authorList>
            <person name="Amaro Gonzalez C."/>
        </authorList>
    </citation>
    <scope>NUCLEOTIDE SEQUENCE</scope>
</reference>
<name>A0A0E9QMM1_ANGAN</name>
<organism evidence="1">
    <name type="scientific">Anguilla anguilla</name>
    <name type="common">European freshwater eel</name>
    <name type="synonym">Muraena anguilla</name>
    <dbReference type="NCBI Taxonomy" id="7936"/>
    <lineage>
        <taxon>Eukaryota</taxon>
        <taxon>Metazoa</taxon>
        <taxon>Chordata</taxon>
        <taxon>Craniata</taxon>
        <taxon>Vertebrata</taxon>
        <taxon>Euteleostomi</taxon>
        <taxon>Actinopterygii</taxon>
        <taxon>Neopterygii</taxon>
        <taxon>Teleostei</taxon>
        <taxon>Anguilliformes</taxon>
        <taxon>Anguillidae</taxon>
        <taxon>Anguilla</taxon>
    </lineage>
</organism>
<dbReference type="EMBL" id="GBXM01091022">
    <property type="protein sequence ID" value="JAH17555.1"/>
    <property type="molecule type" value="Transcribed_RNA"/>
</dbReference>
<proteinExistence type="predicted"/>
<protein>
    <submittedName>
        <fullName evidence="1">Uncharacterized protein</fullName>
    </submittedName>
</protein>